<dbReference type="Pfam" id="PF01425">
    <property type="entry name" value="Amidase"/>
    <property type="match status" value="1"/>
</dbReference>
<accession>A0A429ZPV9</accession>
<dbReference type="Proteomes" id="UP000287239">
    <property type="component" value="Unassembled WGS sequence"/>
</dbReference>
<evidence type="ECO:0000313" key="3">
    <source>
        <dbReference type="Proteomes" id="UP000287239"/>
    </source>
</evidence>
<organism evidence="2 3">
    <name type="scientific">Vagococcus salmoninarum</name>
    <dbReference type="NCBI Taxonomy" id="2739"/>
    <lineage>
        <taxon>Bacteria</taxon>
        <taxon>Bacillati</taxon>
        <taxon>Bacillota</taxon>
        <taxon>Bacilli</taxon>
        <taxon>Lactobacillales</taxon>
        <taxon>Enterococcaceae</taxon>
        <taxon>Vagococcus</taxon>
    </lineage>
</organism>
<dbReference type="InterPro" id="IPR023631">
    <property type="entry name" value="Amidase_dom"/>
</dbReference>
<comment type="caution">
    <text evidence="2">The sequence shown here is derived from an EMBL/GenBank/DDBJ whole genome shotgun (WGS) entry which is preliminary data.</text>
</comment>
<evidence type="ECO:0000313" key="2">
    <source>
        <dbReference type="EMBL" id="RST95737.1"/>
    </source>
</evidence>
<dbReference type="Gene3D" id="3.90.1300.10">
    <property type="entry name" value="Amidase signature (AS) domain"/>
    <property type="match status" value="1"/>
</dbReference>
<dbReference type="InterPro" id="IPR036928">
    <property type="entry name" value="AS_sf"/>
</dbReference>
<reference evidence="2 3" key="1">
    <citation type="submission" date="2017-05" db="EMBL/GenBank/DDBJ databases">
        <title>Vagococcus spp. assemblies.</title>
        <authorList>
            <person name="Gulvik C.A."/>
        </authorList>
    </citation>
    <scope>NUCLEOTIDE SEQUENCE [LARGE SCALE GENOMIC DNA]</scope>
    <source>
        <strain evidence="2 3">NCFB 2777</strain>
    </source>
</reference>
<name>A0A429ZPV9_9ENTE</name>
<dbReference type="EMBL" id="NGJU01000009">
    <property type="protein sequence ID" value="RST95737.1"/>
    <property type="molecule type" value="Genomic_DNA"/>
</dbReference>
<gene>
    <name evidence="2" type="ORF">CBF35_07130</name>
</gene>
<dbReference type="OrthoDB" id="3194737at2"/>
<sequence>MMENRIKEYAQKSFLALVNPAKSVKKVFPNQLLEITEESGYYLGVKEVKSIPTSFVESLREAGYYQHTVDKGSLSGRGIDLDLTNPLTGRPMTGSSSGTALNVFLGINDIGIGTDGGGSVLAPAMSLNLYGFIHPDLGKSFQKEVEAKTSTDGISFSPSLGFMTKEWHLLVNLIEEVFPLVNQSRESPKIILDESRPKLKERLQTVTSDIQLVPLTSKYTASREVLIEELTNLLSSCDLLISEEGPVDVAGFGESIFGHFDQQTQAEQIKANKGFVRVVNMAGAIAITVPTGELAKGYVLICKNNLADLHKLLKVAACLECPLDPLVTSYFGELGKYFEMGI</sequence>
<keyword evidence="3" id="KW-1185">Reference proteome</keyword>
<feature type="domain" description="Amidase" evidence="1">
    <location>
        <begin position="90"/>
        <end position="132"/>
    </location>
</feature>
<dbReference type="SUPFAM" id="SSF75304">
    <property type="entry name" value="Amidase signature (AS) enzymes"/>
    <property type="match status" value="1"/>
</dbReference>
<dbReference type="AlphaFoldDB" id="A0A429ZPV9"/>
<protein>
    <recommendedName>
        <fullName evidence="1">Amidase domain-containing protein</fullName>
    </recommendedName>
</protein>
<evidence type="ECO:0000259" key="1">
    <source>
        <dbReference type="Pfam" id="PF01425"/>
    </source>
</evidence>
<proteinExistence type="predicted"/>